<keyword evidence="1" id="KW-1185">Reference proteome</keyword>
<sequence>MSTKRWLTEDPSHKFVGVDFVDTSMHQASSWTSVRCYPLNCRLEWFFCVNRRSTNRIGFTDQIFVNVHFDINVPIFLQLQRQAWGILM</sequence>
<protein>
    <submittedName>
        <fullName evidence="2">Uncharacterized protein</fullName>
    </submittedName>
</protein>
<evidence type="ECO:0000313" key="2">
    <source>
        <dbReference type="WBParaSite" id="nRc.2.0.1.t33870-RA"/>
    </source>
</evidence>
<reference evidence="2" key="1">
    <citation type="submission" date="2022-11" db="UniProtKB">
        <authorList>
            <consortium name="WormBaseParasite"/>
        </authorList>
    </citation>
    <scope>IDENTIFICATION</scope>
</reference>
<name>A0A915K541_ROMCU</name>
<dbReference type="WBParaSite" id="nRc.2.0.1.t33870-RA">
    <property type="protein sequence ID" value="nRc.2.0.1.t33870-RA"/>
    <property type="gene ID" value="nRc.2.0.1.g33870"/>
</dbReference>
<accession>A0A915K541</accession>
<organism evidence="1 2">
    <name type="scientific">Romanomermis culicivorax</name>
    <name type="common">Nematode worm</name>
    <dbReference type="NCBI Taxonomy" id="13658"/>
    <lineage>
        <taxon>Eukaryota</taxon>
        <taxon>Metazoa</taxon>
        <taxon>Ecdysozoa</taxon>
        <taxon>Nematoda</taxon>
        <taxon>Enoplea</taxon>
        <taxon>Dorylaimia</taxon>
        <taxon>Mermithida</taxon>
        <taxon>Mermithoidea</taxon>
        <taxon>Mermithidae</taxon>
        <taxon>Romanomermis</taxon>
    </lineage>
</organism>
<dbReference type="Proteomes" id="UP000887565">
    <property type="component" value="Unplaced"/>
</dbReference>
<dbReference type="AlphaFoldDB" id="A0A915K541"/>
<proteinExistence type="predicted"/>
<evidence type="ECO:0000313" key="1">
    <source>
        <dbReference type="Proteomes" id="UP000887565"/>
    </source>
</evidence>